<dbReference type="CDD" id="cd04056">
    <property type="entry name" value="Peptidases_S53"/>
    <property type="match status" value="1"/>
</dbReference>
<comment type="subcellular location">
    <subcellularLocation>
        <location evidence="1">Secreted</location>
        <location evidence="1">Extracellular space</location>
    </subcellularLocation>
</comment>
<dbReference type="RefSeq" id="XP_033585168.1">
    <property type="nucleotide sequence ID" value="XM_033734876.1"/>
</dbReference>
<evidence type="ECO:0000256" key="3">
    <source>
        <dbReference type="ARBA" id="ARBA00022723"/>
    </source>
</evidence>
<keyword evidence="4 8" id="KW-0378">Hydrolase</keyword>
<feature type="domain" description="Peptidase S53" evidence="10">
    <location>
        <begin position="236"/>
        <end position="666"/>
    </location>
</feature>
<dbReference type="CDD" id="cd11377">
    <property type="entry name" value="Pro-peptidase_S53"/>
    <property type="match status" value="1"/>
</dbReference>
<name>A0A6A6PF40_9PEZI</name>
<evidence type="ECO:0000256" key="1">
    <source>
        <dbReference type="ARBA" id="ARBA00004239"/>
    </source>
</evidence>
<dbReference type="Gene3D" id="3.40.50.200">
    <property type="entry name" value="Peptidase S8/S53 domain"/>
    <property type="match status" value="1"/>
</dbReference>
<evidence type="ECO:0000256" key="4">
    <source>
        <dbReference type="ARBA" id="ARBA00022801"/>
    </source>
</evidence>
<keyword evidence="3 8" id="KW-0479">Metal-binding</keyword>
<feature type="active site" description="Charge relay system" evidence="8">
    <location>
        <position position="584"/>
    </location>
</feature>
<evidence type="ECO:0000256" key="2">
    <source>
        <dbReference type="ARBA" id="ARBA00022670"/>
    </source>
</evidence>
<feature type="active site" description="Charge relay system" evidence="8">
    <location>
        <position position="312"/>
    </location>
</feature>
<evidence type="ECO:0000313" key="11">
    <source>
        <dbReference type="EMBL" id="KAF2478598.1"/>
    </source>
</evidence>
<keyword evidence="7" id="KW-0865">Zymogen</keyword>
<dbReference type="GO" id="GO:0005576">
    <property type="term" value="C:extracellular region"/>
    <property type="evidence" value="ECO:0007669"/>
    <property type="project" value="UniProtKB-SubCell"/>
</dbReference>
<protein>
    <submittedName>
        <fullName evidence="11">Serine endopeptidase</fullName>
    </submittedName>
</protein>
<evidence type="ECO:0000313" key="12">
    <source>
        <dbReference type="Proteomes" id="UP000799767"/>
    </source>
</evidence>
<dbReference type="GO" id="GO:0008240">
    <property type="term" value="F:tripeptidyl-peptidase activity"/>
    <property type="evidence" value="ECO:0007669"/>
    <property type="project" value="TreeGrafter"/>
</dbReference>
<sequence>MIFNTLLLATFASTTFASPVLNQKRVVHEQREGLSTIKGARIEEHAVIPIRIALKQTNLHRGYDVVMDVSDPDSPNYGKHWTKQQVQDFFAPPASSLEAVKAWLVEAGISPQLIGESEDRAWVGANIPVWQAEDLLGAEYHEHHGHDDSLRIGCDEYSLPSHISDLVDYIKPGIVLSPPLDKRSITRRDTTAQPYAQYLQAPTTGPAKKLAHLPGPNSSPAAAGRLPPDLRLCGFNITPACQRALYDIPMNTINTPANNFGIAEFGGQAPSQSDLNKFYNKFAPNVPQNTGPTVYSIEHGPGLVPPIDAGDEADIDFEIAISLVYPQVTTLYSVGKFRTRGYTAEQQNDLTFVTPLLDAIDGSFCTKADHKNGLNCGTVPVPRVLSVSYSSPELYNPQKGVERSCNEFMKLSLQGSTILFASGDYGVSQGPTNKYNGCLNPDYKVGKSGPIFMPPFPADCPYVLAVGATQLYANETINDPEHVMYQPMFNYTSGAIFSSSGGFSNYYPRPSWQDSAVQNYLDKYVPDYAYYTYNGHDIFSNKSNVGANGGLYNRAGRGIPDVSSNGANYTAFYNSTIYDFYGTSLAAPTWGSIITLINEQLTKAGKSPAGFVQPLLYKNPQAFHDITLGTNPGCGSQGFPASPGWDPATGLGTPNFPALLKVFMNAAGESGWNGGGGGWNGTGDSYSSS</sequence>
<feature type="signal peptide" evidence="9">
    <location>
        <begin position="1"/>
        <end position="17"/>
    </location>
</feature>
<dbReference type="GO" id="GO:0006508">
    <property type="term" value="P:proteolysis"/>
    <property type="evidence" value="ECO:0007669"/>
    <property type="project" value="UniProtKB-KW"/>
</dbReference>
<dbReference type="Proteomes" id="UP000799767">
    <property type="component" value="Unassembled WGS sequence"/>
</dbReference>
<evidence type="ECO:0000256" key="8">
    <source>
        <dbReference type="PROSITE-ProRule" id="PRU01032"/>
    </source>
</evidence>
<evidence type="ECO:0000256" key="6">
    <source>
        <dbReference type="ARBA" id="ARBA00022837"/>
    </source>
</evidence>
<accession>A0A6A6PF40</accession>
<feature type="binding site" evidence="8">
    <location>
        <position position="644"/>
    </location>
    <ligand>
        <name>Ca(2+)</name>
        <dbReference type="ChEBI" id="CHEBI:29108"/>
    </ligand>
</feature>
<dbReference type="InterPro" id="IPR030400">
    <property type="entry name" value="Sedolisin_dom"/>
</dbReference>
<keyword evidence="5 8" id="KW-0720">Serine protease</keyword>
<feature type="chain" id="PRO_5025416249" evidence="9">
    <location>
        <begin position="18"/>
        <end position="689"/>
    </location>
</feature>
<dbReference type="PROSITE" id="PS51695">
    <property type="entry name" value="SEDOLISIN"/>
    <property type="match status" value="1"/>
</dbReference>
<dbReference type="GO" id="GO:0046872">
    <property type="term" value="F:metal ion binding"/>
    <property type="evidence" value="ECO:0007669"/>
    <property type="project" value="UniProtKB-UniRule"/>
</dbReference>
<dbReference type="InterPro" id="IPR036852">
    <property type="entry name" value="Peptidase_S8/S53_dom_sf"/>
</dbReference>
<feature type="active site" description="Charge relay system" evidence="8">
    <location>
        <position position="316"/>
    </location>
</feature>
<evidence type="ECO:0000256" key="9">
    <source>
        <dbReference type="SAM" id="SignalP"/>
    </source>
</evidence>
<feature type="binding site" evidence="8">
    <location>
        <position position="626"/>
    </location>
    <ligand>
        <name>Ca(2+)</name>
        <dbReference type="ChEBI" id="CHEBI:29108"/>
    </ligand>
</feature>
<evidence type="ECO:0000256" key="5">
    <source>
        <dbReference type="ARBA" id="ARBA00022825"/>
    </source>
</evidence>
<keyword evidence="6 8" id="KW-0106">Calcium</keyword>
<dbReference type="OrthoDB" id="409122at2759"/>
<dbReference type="AlphaFoldDB" id="A0A6A6PF40"/>
<dbReference type="SUPFAM" id="SSF54897">
    <property type="entry name" value="Protease propeptides/inhibitors"/>
    <property type="match status" value="1"/>
</dbReference>
<dbReference type="SUPFAM" id="SSF52743">
    <property type="entry name" value="Subtilisin-like"/>
    <property type="match status" value="1"/>
</dbReference>
<keyword evidence="9" id="KW-0732">Signal</keyword>
<dbReference type="PANTHER" id="PTHR14218:SF19">
    <property type="entry name" value="SERINE PROTEASE AORO, PUTATIVE (AFU_ORTHOLOGUE AFUA_6G10250)-RELATED"/>
    <property type="match status" value="1"/>
</dbReference>
<dbReference type="SMART" id="SM00944">
    <property type="entry name" value="Pro-kuma_activ"/>
    <property type="match status" value="1"/>
</dbReference>
<dbReference type="InterPro" id="IPR015366">
    <property type="entry name" value="S53_propep"/>
</dbReference>
<dbReference type="GO" id="GO:0004252">
    <property type="term" value="F:serine-type endopeptidase activity"/>
    <property type="evidence" value="ECO:0007669"/>
    <property type="project" value="UniProtKB-UniRule"/>
</dbReference>
<organism evidence="11 12">
    <name type="scientific">Neohortaea acidophila</name>
    <dbReference type="NCBI Taxonomy" id="245834"/>
    <lineage>
        <taxon>Eukaryota</taxon>
        <taxon>Fungi</taxon>
        <taxon>Dikarya</taxon>
        <taxon>Ascomycota</taxon>
        <taxon>Pezizomycotina</taxon>
        <taxon>Dothideomycetes</taxon>
        <taxon>Dothideomycetidae</taxon>
        <taxon>Mycosphaerellales</taxon>
        <taxon>Teratosphaeriaceae</taxon>
        <taxon>Neohortaea</taxon>
    </lineage>
</organism>
<dbReference type="Pfam" id="PF09286">
    <property type="entry name" value="Pro-kuma_activ"/>
    <property type="match status" value="1"/>
</dbReference>
<feature type="binding site" evidence="8">
    <location>
        <position position="625"/>
    </location>
    <ligand>
        <name>Ca(2+)</name>
        <dbReference type="ChEBI" id="CHEBI:29108"/>
    </ligand>
</feature>
<keyword evidence="2 8" id="KW-0645">Protease</keyword>
<dbReference type="InterPro" id="IPR050819">
    <property type="entry name" value="Tripeptidyl-peptidase_I"/>
</dbReference>
<dbReference type="PANTHER" id="PTHR14218">
    <property type="entry name" value="PROTEASE S8 TRIPEPTIDYL PEPTIDASE I CLN2"/>
    <property type="match status" value="1"/>
</dbReference>
<feature type="binding site" evidence="8">
    <location>
        <position position="646"/>
    </location>
    <ligand>
        <name>Ca(2+)</name>
        <dbReference type="ChEBI" id="CHEBI:29108"/>
    </ligand>
</feature>
<evidence type="ECO:0000259" key="10">
    <source>
        <dbReference type="PROSITE" id="PS51695"/>
    </source>
</evidence>
<keyword evidence="12" id="KW-1185">Reference proteome</keyword>
<comment type="cofactor">
    <cofactor evidence="8">
        <name>Ca(2+)</name>
        <dbReference type="ChEBI" id="CHEBI:29108"/>
    </cofactor>
    <text evidence="8">Binds 1 Ca(2+) ion per subunit.</text>
</comment>
<reference evidence="11" key="1">
    <citation type="journal article" date="2020" name="Stud. Mycol.">
        <title>101 Dothideomycetes genomes: a test case for predicting lifestyles and emergence of pathogens.</title>
        <authorList>
            <person name="Haridas S."/>
            <person name="Albert R."/>
            <person name="Binder M."/>
            <person name="Bloem J."/>
            <person name="Labutti K."/>
            <person name="Salamov A."/>
            <person name="Andreopoulos B."/>
            <person name="Baker S."/>
            <person name="Barry K."/>
            <person name="Bills G."/>
            <person name="Bluhm B."/>
            <person name="Cannon C."/>
            <person name="Castanera R."/>
            <person name="Culley D."/>
            <person name="Daum C."/>
            <person name="Ezra D."/>
            <person name="Gonzalez J."/>
            <person name="Henrissat B."/>
            <person name="Kuo A."/>
            <person name="Liang C."/>
            <person name="Lipzen A."/>
            <person name="Lutzoni F."/>
            <person name="Magnuson J."/>
            <person name="Mondo S."/>
            <person name="Nolan M."/>
            <person name="Ohm R."/>
            <person name="Pangilinan J."/>
            <person name="Park H.-J."/>
            <person name="Ramirez L."/>
            <person name="Alfaro M."/>
            <person name="Sun H."/>
            <person name="Tritt A."/>
            <person name="Yoshinaga Y."/>
            <person name="Zwiers L.-H."/>
            <person name="Turgeon B."/>
            <person name="Goodwin S."/>
            <person name="Spatafora J."/>
            <person name="Crous P."/>
            <person name="Grigoriev I."/>
        </authorList>
    </citation>
    <scope>NUCLEOTIDE SEQUENCE</scope>
    <source>
        <strain evidence="11">CBS 113389</strain>
    </source>
</reference>
<proteinExistence type="predicted"/>
<dbReference type="EMBL" id="MU001643">
    <property type="protein sequence ID" value="KAF2478598.1"/>
    <property type="molecule type" value="Genomic_DNA"/>
</dbReference>
<evidence type="ECO:0000256" key="7">
    <source>
        <dbReference type="ARBA" id="ARBA00023145"/>
    </source>
</evidence>
<gene>
    <name evidence="11" type="ORF">BDY17DRAFT_305475</name>
</gene>
<dbReference type="GeneID" id="54475878"/>